<keyword evidence="2" id="KW-0067">ATP-binding</keyword>
<accession>A0A443S230</accession>
<comment type="caution">
    <text evidence="3">The sequence shown here is derived from an EMBL/GenBank/DDBJ whole genome shotgun (WGS) entry which is preliminary data.</text>
</comment>
<evidence type="ECO:0000313" key="4">
    <source>
        <dbReference type="Proteomes" id="UP000288716"/>
    </source>
</evidence>
<dbReference type="Gene3D" id="3.40.850.10">
    <property type="entry name" value="Kinesin motor domain"/>
    <property type="match status" value="1"/>
</dbReference>
<keyword evidence="4" id="KW-1185">Reference proteome</keyword>
<dbReference type="OrthoDB" id="6411992at2759"/>
<dbReference type="InterPro" id="IPR027417">
    <property type="entry name" value="P-loop_NTPase"/>
</dbReference>
<dbReference type="EMBL" id="NCKV01011655">
    <property type="protein sequence ID" value="RWS21582.1"/>
    <property type="molecule type" value="Genomic_DNA"/>
</dbReference>
<keyword evidence="1" id="KW-0547">Nucleotide-binding</keyword>
<dbReference type="Proteomes" id="UP000288716">
    <property type="component" value="Unassembled WGS sequence"/>
</dbReference>
<reference evidence="3 4" key="1">
    <citation type="journal article" date="2018" name="Gigascience">
        <title>Genomes of trombidid mites reveal novel predicted allergens and laterally-transferred genes associated with secondary metabolism.</title>
        <authorList>
            <person name="Dong X."/>
            <person name="Chaisiri K."/>
            <person name="Xia D."/>
            <person name="Armstrong S.D."/>
            <person name="Fang Y."/>
            <person name="Donnelly M.J."/>
            <person name="Kadowaki T."/>
            <person name="McGarry J.W."/>
            <person name="Darby A.C."/>
            <person name="Makepeace B.L."/>
        </authorList>
    </citation>
    <scope>NUCLEOTIDE SEQUENCE [LARGE SCALE GENOMIC DNA]</scope>
    <source>
        <strain evidence="3">UoL-UT</strain>
    </source>
</reference>
<dbReference type="InterPro" id="IPR036961">
    <property type="entry name" value="Kinesin_motor_dom_sf"/>
</dbReference>
<gene>
    <name evidence="3" type="ORF">B4U80_14127</name>
</gene>
<dbReference type="GO" id="GO:0005524">
    <property type="term" value="F:ATP binding"/>
    <property type="evidence" value="ECO:0007669"/>
    <property type="project" value="UniProtKB-KW"/>
</dbReference>
<evidence type="ECO:0000256" key="2">
    <source>
        <dbReference type="ARBA" id="ARBA00022840"/>
    </source>
</evidence>
<dbReference type="VEuPathDB" id="VectorBase:LDEU010458"/>
<organism evidence="3 4">
    <name type="scientific">Leptotrombidium deliense</name>
    <dbReference type="NCBI Taxonomy" id="299467"/>
    <lineage>
        <taxon>Eukaryota</taxon>
        <taxon>Metazoa</taxon>
        <taxon>Ecdysozoa</taxon>
        <taxon>Arthropoda</taxon>
        <taxon>Chelicerata</taxon>
        <taxon>Arachnida</taxon>
        <taxon>Acari</taxon>
        <taxon>Acariformes</taxon>
        <taxon>Trombidiformes</taxon>
        <taxon>Prostigmata</taxon>
        <taxon>Anystina</taxon>
        <taxon>Parasitengona</taxon>
        <taxon>Trombiculoidea</taxon>
        <taxon>Trombiculidae</taxon>
        <taxon>Leptotrombidium</taxon>
    </lineage>
</organism>
<proteinExistence type="predicted"/>
<evidence type="ECO:0000313" key="3">
    <source>
        <dbReference type="EMBL" id="RWS21582.1"/>
    </source>
</evidence>
<protein>
    <submittedName>
        <fullName evidence="3">Uncharacterized protein</fullName>
    </submittedName>
</protein>
<dbReference type="SUPFAM" id="SSF52540">
    <property type="entry name" value="P-loop containing nucleoside triphosphate hydrolases"/>
    <property type="match status" value="1"/>
</dbReference>
<name>A0A443S230_9ACAR</name>
<dbReference type="AlphaFoldDB" id="A0A443S230"/>
<sequence>MSVADGEQQSAEVQNDGFDDLVAVPDLNEASLIRNLRIRYENENLYFTKQVSFTCVCCDVVTFK</sequence>
<evidence type="ECO:0000256" key="1">
    <source>
        <dbReference type="ARBA" id="ARBA00022741"/>
    </source>
</evidence>